<dbReference type="InterPro" id="IPR029000">
    <property type="entry name" value="Cyclophilin-like_dom_sf"/>
</dbReference>
<dbReference type="SUPFAM" id="SSF50891">
    <property type="entry name" value="Cyclophilin-like"/>
    <property type="match status" value="1"/>
</dbReference>
<proteinExistence type="predicted"/>
<dbReference type="GO" id="GO:0005524">
    <property type="term" value="F:ATP binding"/>
    <property type="evidence" value="ECO:0007669"/>
    <property type="project" value="UniProtKB-KW"/>
</dbReference>
<accession>A0A4Z0GP60</accession>
<dbReference type="SMART" id="SM00796">
    <property type="entry name" value="AHS1"/>
    <property type="match status" value="1"/>
</dbReference>
<dbReference type="SUPFAM" id="SSF160467">
    <property type="entry name" value="PH0987 N-terminal domain-like"/>
    <property type="match status" value="1"/>
</dbReference>
<dbReference type="OrthoDB" id="9778567at2"/>
<organism evidence="5 6">
    <name type="scientific">Sporolactobacillus shoreae</name>
    <dbReference type="NCBI Taxonomy" id="1465501"/>
    <lineage>
        <taxon>Bacteria</taxon>
        <taxon>Bacillati</taxon>
        <taxon>Bacillota</taxon>
        <taxon>Bacilli</taxon>
        <taxon>Bacillales</taxon>
        <taxon>Sporolactobacillaceae</taxon>
        <taxon>Sporolactobacillus</taxon>
    </lineage>
</organism>
<dbReference type="InterPro" id="IPR003833">
    <property type="entry name" value="CT_C_D"/>
</dbReference>
<dbReference type="PANTHER" id="PTHR34698:SF2">
    <property type="entry name" value="5-OXOPROLINASE SUBUNIT B"/>
    <property type="match status" value="1"/>
</dbReference>
<dbReference type="Proteomes" id="UP000298347">
    <property type="component" value="Unassembled WGS sequence"/>
</dbReference>
<gene>
    <name evidence="5" type="primary">pxpB</name>
    <name evidence="5" type="ORF">E4665_07745</name>
</gene>
<evidence type="ECO:0000259" key="4">
    <source>
        <dbReference type="SMART" id="SM00796"/>
    </source>
</evidence>
<dbReference type="GO" id="GO:0017168">
    <property type="term" value="F:5-oxoprolinase (ATP-hydrolyzing) activity"/>
    <property type="evidence" value="ECO:0007669"/>
    <property type="project" value="UniProtKB-EC"/>
</dbReference>
<dbReference type="AlphaFoldDB" id="A0A4Z0GP60"/>
<protein>
    <submittedName>
        <fullName evidence="5">5-oxoprolinase subunit PxpB</fullName>
        <ecNumber evidence="5">3.5.2.9</ecNumber>
    </submittedName>
</protein>
<comment type="caution">
    <text evidence="5">The sequence shown here is derived from an EMBL/GenBank/DDBJ whole genome shotgun (WGS) entry which is preliminary data.</text>
</comment>
<evidence type="ECO:0000313" key="6">
    <source>
        <dbReference type="Proteomes" id="UP000298347"/>
    </source>
</evidence>
<keyword evidence="6" id="KW-1185">Reference proteome</keyword>
<keyword evidence="2 5" id="KW-0378">Hydrolase</keyword>
<evidence type="ECO:0000256" key="3">
    <source>
        <dbReference type="ARBA" id="ARBA00022840"/>
    </source>
</evidence>
<dbReference type="PANTHER" id="PTHR34698">
    <property type="entry name" value="5-OXOPROLINASE SUBUNIT B"/>
    <property type="match status" value="1"/>
</dbReference>
<feature type="domain" description="Carboxyltransferase" evidence="4">
    <location>
        <begin position="1"/>
        <end position="213"/>
    </location>
</feature>
<dbReference type="Gene3D" id="3.30.1360.40">
    <property type="match status" value="1"/>
</dbReference>
<name>A0A4Z0GP60_9BACL</name>
<dbReference type="NCBIfam" id="TIGR00370">
    <property type="entry name" value="5-oxoprolinase subunit PxpB"/>
    <property type="match status" value="1"/>
</dbReference>
<keyword evidence="1" id="KW-0547">Nucleotide-binding</keyword>
<keyword evidence="3" id="KW-0067">ATP-binding</keyword>
<reference evidence="5 6" key="1">
    <citation type="journal article" date="2015" name="Int. J. Syst. Evol. Microbiol.">
        <title>Sporolactobacillus shoreae sp. nov. and Sporolactobacillus spathodeae sp. nov., two spore-forming lactic acid bacteria isolated from tree barks in Thailand.</title>
        <authorList>
            <person name="Thamacharoensuk T."/>
            <person name="Kitahara M."/>
            <person name="Ohkuma M."/>
            <person name="Thongchul N."/>
            <person name="Tanasupawat S."/>
        </authorList>
    </citation>
    <scope>NUCLEOTIDE SEQUENCE [LARGE SCALE GENOMIC DNA]</scope>
    <source>
        <strain evidence="5 6">BK92</strain>
    </source>
</reference>
<dbReference type="RefSeq" id="WP_135348212.1">
    <property type="nucleotide sequence ID" value="NZ_SRJD01000006.1"/>
</dbReference>
<evidence type="ECO:0000256" key="2">
    <source>
        <dbReference type="ARBA" id="ARBA00022801"/>
    </source>
</evidence>
<sequence>MTIEPFGDQAVRVIFGDRIAPSVQQEISRFIRLFDQKSFNGFIEYVPSYTNIVFYYNPLEVIEGGRKDTSAQSQVIDFLTGLSRCTFESVDQGSPRRVIHIPVCYGGDFGPDLDEVADLHHLSASELIHRHSAPEYLVYMLGFAPGFPFLGGLPEELATPRRATPRLKIAAGSVGIAGRQTGAYPLDSPGGWQIIGRTPVPLFTPETDPPTLLQAGDLVKFDPISEREFERIKGTR</sequence>
<dbReference type="Pfam" id="PF02682">
    <property type="entry name" value="CT_C_D"/>
    <property type="match status" value="1"/>
</dbReference>
<dbReference type="EC" id="3.5.2.9" evidence="5"/>
<dbReference type="InterPro" id="IPR010016">
    <property type="entry name" value="PxpB"/>
</dbReference>
<dbReference type="EMBL" id="SRJD01000006">
    <property type="protein sequence ID" value="TGA98735.1"/>
    <property type="molecule type" value="Genomic_DNA"/>
</dbReference>
<dbReference type="Gene3D" id="2.40.100.10">
    <property type="entry name" value="Cyclophilin-like"/>
    <property type="match status" value="1"/>
</dbReference>
<evidence type="ECO:0000256" key="1">
    <source>
        <dbReference type="ARBA" id="ARBA00022741"/>
    </source>
</evidence>
<evidence type="ECO:0000313" key="5">
    <source>
        <dbReference type="EMBL" id="TGA98735.1"/>
    </source>
</evidence>